<proteinExistence type="predicted"/>
<comment type="caution">
    <text evidence="2">The sequence shown here is derived from an EMBL/GenBank/DDBJ whole genome shotgun (WGS) entry which is preliminary data.</text>
</comment>
<sequence>MKYLDRICAILSLLSLSGLGLSLGPYNGGFTYWIDQSCYDKAPDFDLFMNEVFYEARSASNRLRDPSDIDFATVFWATFKVPVQDTTRWDLGYEARRLWGRGEDYSRTAYETVVQGMECLAHDWTRTRDIRRANVQLWCDNGDRYRKHGARSWDPVNQVWIDTRHVTAPASHACQDYNDGNQVNAETNPHFTRRPDRPAWFYDITLCDGMWEELRNIDDILHASGNNDLTRFGMGIGKIEWFFPHLTIMHEFFHVLPWAFMDPQGPGLGAGRLNGWAHAMATTTEQALSDPEPYTMLALWAALADLPPAAEEGARSRGGYTIARDWSLFPDTLKWRDGNPGVDGRMVAYRDITGVRALR</sequence>
<reference evidence="2" key="2">
    <citation type="submission" date="2023-05" db="EMBL/GenBank/DDBJ databases">
        <authorList>
            <consortium name="Lawrence Berkeley National Laboratory"/>
            <person name="Steindorff A."/>
            <person name="Hensen N."/>
            <person name="Bonometti L."/>
            <person name="Westerberg I."/>
            <person name="Brannstrom I.O."/>
            <person name="Guillou S."/>
            <person name="Cros-Aarteil S."/>
            <person name="Calhoun S."/>
            <person name="Haridas S."/>
            <person name="Kuo A."/>
            <person name="Mondo S."/>
            <person name="Pangilinan J."/>
            <person name="Riley R."/>
            <person name="Labutti K."/>
            <person name="Andreopoulos B."/>
            <person name="Lipzen A."/>
            <person name="Chen C."/>
            <person name="Yanf M."/>
            <person name="Daum C."/>
            <person name="Ng V."/>
            <person name="Clum A."/>
            <person name="Ohm R."/>
            <person name="Martin F."/>
            <person name="Silar P."/>
            <person name="Natvig D."/>
            <person name="Lalanne C."/>
            <person name="Gautier V."/>
            <person name="Ament-Velasquez S.L."/>
            <person name="Kruys A."/>
            <person name="Hutchinson M.I."/>
            <person name="Powell A.J."/>
            <person name="Barry K."/>
            <person name="Miller A.N."/>
            <person name="Grigoriev I.V."/>
            <person name="Debuchy R."/>
            <person name="Gladieux P."/>
            <person name="Thoren M.H."/>
            <person name="Johannesson H."/>
        </authorList>
    </citation>
    <scope>NUCLEOTIDE SEQUENCE</scope>
    <source>
        <strain evidence="2">CBS 315.58</strain>
    </source>
</reference>
<dbReference type="Proteomes" id="UP001303160">
    <property type="component" value="Unassembled WGS sequence"/>
</dbReference>
<feature type="chain" id="PRO_5042847645" evidence="1">
    <location>
        <begin position="23"/>
        <end position="359"/>
    </location>
</feature>
<keyword evidence="1" id="KW-0732">Signal</keyword>
<reference evidence="2" key="1">
    <citation type="journal article" date="2023" name="Mol. Phylogenet. Evol.">
        <title>Genome-scale phylogeny and comparative genomics of the fungal order Sordariales.</title>
        <authorList>
            <person name="Hensen N."/>
            <person name="Bonometti L."/>
            <person name="Westerberg I."/>
            <person name="Brannstrom I.O."/>
            <person name="Guillou S."/>
            <person name="Cros-Aarteil S."/>
            <person name="Calhoun S."/>
            <person name="Haridas S."/>
            <person name="Kuo A."/>
            <person name="Mondo S."/>
            <person name="Pangilinan J."/>
            <person name="Riley R."/>
            <person name="LaButti K."/>
            <person name="Andreopoulos B."/>
            <person name="Lipzen A."/>
            <person name="Chen C."/>
            <person name="Yan M."/>
            <person name="Daum C."/>
            <person name="Ng V."/>
            <person name="Clum A."/>
            <person name="Steindorff A."/>
            <person name="Ohm R.A."/>
            <person name="Martin F."/>
            <person name="Silar P."/>
            <person name="Natvig D.O."/>
            <person name="Lalanne C."/>
            <person name="Gautier V."/>
            <person name="Ament-Velasquez S.L."/>
            <person name="Kruys A."/>
            <person name="Hutchinson M.I."/>
            <person name="Powell A.J."/>
            <person name="Barry K."/>
            <person name="Miller A.N."/>
            <person name="Grigoriev I.V."/>
            <person name="Debuchy R."/>
            <person name="Gladieux P."/>
            <person name="Hiltunen Thoren M."/>
            <person name="Johannesson H."/>
        </authorList>
    </citation>
    <scope>NUCLEOTIDE SEQUENCE</scope>
    <source>
        <strain evidence="2">CBS 315.58</strain>
    </source>
</reference>
<dbReference type="AlphaFoldDB" id="A0AAN6XJJ8"/>
<name>A0AAN6XJJ8_9PEZI</name>
<keyword evidence="3" id="KW-1185">Reference proteome</keyword>
<evidence type="ECO:0000313" key="3">
    <source>
        <dbReference type="Proteomes" id="UP001303160"/>
    </source>
</evidence>
<organism evidence="2 3">
    <name type="scientific">Triangularia verruculosa</name>
    <dbReference type="NCBI Taxonomy" id="2587418"/>
    <lineage>
        <taxon>Eukaryota</taxon>
        <taxon>Fungi</taxon>
        <taxon>Dikarya</taxon>
        <taxon>Ascomycota</taxon>
        <taxon>Pezizomycotina</taxon>
        <taxon>Sordariomycetes</taxon>
        <taxon>Sordariomycetidae</taxon>
        <taxon>Sordariales</taxon>
        <taxon>Podosporaceae</taxon>
        <taxon>Triangularia</taxon>
    </lineage>
</organism>
<evidence type="ECO:0000256" key="1">
    <source>
        <dbReference type="SAM" id="SignalP"/>
    </source>
</evidence>
<evidence type="ECO:0000313" key="2">
    <source>
        <dbReference type="EMBL" id="KAK4199652.1"/>
    </source>
</evidence>
<feature type="signal peptide" evidence="1">
    <location>
        <begin position="1"/>
        <end position="22"/>
    </location>
</feature>
<dbReference type="EMBL" id="MU863929">
    <property type="protein sequence ID" value="KAK4199652.1"/>
    <property type="molecule type" value="Genomic_DNA"/>
</dbReference>
<gene>
    <name evidence="2" type="ORF">QBC40DRAFT_254846</name>
</gene>
<protein>
    <submittedName>
        <fullName evidence="2">Uncharacterized protein</fullName>
    </submittedName>
</protein>
<accession>A0AAN6XJJ8</accession>